<dbReference type="SUPFAM" id="SSF52833">
    <property type="entry name" value="Thioredoxin-like"/>
    <property type="match status" value="1"/>
</dbReference>
<keyword evidence="3" id="KW-0479">Metal-binding</keyword>
<dbReference type="InterPro" id="IPR036249">
    <property type="entry name" value="Thioredoxin-like_sf"/>
</dbReference>
<gene>
    <name evidence="7" type="ORF">J2W39_000199</name>
</gene>
<evidence type="ECO:0000259" key="6">
    <source>
        <dbReference type="PROSITE" id="PS51352"/>
    </source>
</evidence>
<protein>
    <submittedName>
        <fullName evidence="7">Protein SCO1/2</fullName>
    </submittedName>
</protein>
<proteinExistence type="inferred from homology"/>
<evidence type="ECO:0000313" key="8">
    <source>
        <dbReference type="Proteomes" id="UP001224845"/>
    </source>
</evidence>
<feature type="binding site" evidence="3">
    <location>
        <position position="155"/>
    </location>
    <ligand>
        <name>Cu cation</name>
        <dbReference type="ChEBI" id="CHEBI:23378"/>
    </ligand>
</feature>
<dbReference type="PANTHER" id="PTHR12151">
    <property type="entry name" value="ELECTRON TRANSPORT PROTIN SCO1/SENC FAMILY MEMBER"/>
    <property type="match status" value="1"/>
</dbReference>
<feature type="binding site" evidence="3">
    <location>
        <position position="70"/>
    </location>
    <ligand>
        <name>Cu cation</name>
        <dbReference type="ChEBI" id="CHEBI:23378"/>
    </ligand>
</feature>
<dbReference type="FunFam" id="3.40.30.10:FF:000013">
    <property type="entry name" value="Blast:Protein SCO1 homolog, mitochondrial"/>
    <property type="match status" value="1"/>
</dbReference>
<evidence type="ECO:0000256" key="2">
    <source>
        <dbReference type="ARBA" id="ARBA00023008"/>
    </source>
</evidence>
<dbReference type="Pfam" id="PF02630">
    <property type="entry name" value="SCO1-SenC"/>
    <property type="match status" value="1"/>
</dbReference>
<evidence type="ECO:0000256" key="5">
    <source>
        <dbReference type="SAM" id="SignalP"/>
    </source>
</evidence>
<dbReference type="GO" id="GO:0046872">
    <property type="term" value="F:metal ion binding"/>
    <property type="evidence" value="ECO:0007669"/>
    <property type="project" value="UniProtKB-KW"/>
</dbReference>
<dbReference type="PROSITE" id="PS51352">
    <property type="entry name" value="THIOREDOXIN_2"/>
    <property type="match status" value="1"/>
</dbReference>
<name>A0AAW8E9X8_VARPD</name>
<feature type="chain" id="PRO_5043342205" evidence="5">
    <location>
        <begin position="22"/>
        <end position="188"/>
    </location>
</feature>
<feature type="signal peptide" evidence="5">
    <location>
        <begin position="1"/>
        <end position="21"/>
    </location>
</feature>
<evidence type="ECO:0000256" key="3">
    <source>
        <dbReference type="PIRSR" id="PIRSR603782-1"/>
    </source>
</evidence>
<keyword evidence="4" id="KW-1015">Disulfide bond</keyword>
<sequence>MKLASTLIGFALWLSALPVSAGFANVDLSEAPCCSKFVLSDPQGKTRTIGDYQGKVVVITFGFTNCPDVCPTTLQSLAETMSLLGNQGQSVQVLFVTLDPQRDTAQILSKYVPSFNPSFVALRGSDAQTAKAARDFRVTFQRVPGTTPGTYTVDHTIGVYVLDKSGKARVFARSAEPRKLAADIRQLL</sequence>
<keyword evidence="5" id="KW-0732">Signal</keyword>
<dbReference type="RefSeq" id="WP_307591643.1">
    <property type="nucleotide sequence ID" value="NZ_JAUSRV010000001.1"/>
</dbReference>
<feature type="domain" description="Thioredoxin" evidence="6">
    <location>
        <begin position="28"/>
        <end position="188"/>
    </location>
</feature>
<comment type="caution">
    <text evidence="7">The sequence shown here is derived from an EMBL/GenBank/DDBJ whole genome shotgun (WGS) entry which is preliminary data.</text>
</comment>
<feature type="binding site" evidence="3">
    <location>
        <position position="66"/>
    </location>
    <ligand>
        <name>Cu cation</name>
        <dbReference type="ChEBI" id="CHEBI:23378"/>
    </ligand>
</feature>
<reference evidence="7" key="1">
    <citation type="submission" date="2023-07" db="EMBL/GenBank/DDBJ databases">
        <title>Sorghum-associated microbial communities from plants grown in Nebraska, USA.</title>
        <authorList>
            <person name="Schachtman D."/>
        </authorList>
    </citation>
    <scope>NUCLEOTIDE SEQUENCE</scope>
    <source>
        <strain evidence="7">DS3315</strain>
    </source>
</reference>
<dbReference type="EMBL" id="JAUSRV010000001">
    <property type="protein sequence ID" value="MDP9968976.1"/>
    <property type="molecule type" value="Genomic_DNA"/>
</dbReference>
<dbReference type="InterPro" id="IPR013766">
    <property type="entry name" value="Thioredoxin_domain"/>
</dbReference>
<keyword evidence="2 3" id="KW-0186">Copper</keyword>
<dbReference type="InterPro" id="IPR003782">
    <property type="entry name" value="SCO1/SenC"/>
</dbReference>
<dbReference type="CDD" id="cd02968">
    <property type="entry name" value="SCO"/>
    <property type="match status" value="1"/>
</dbReference>
<dbReference type="Gene3D" id="3.40.30.10">
    <property type="entry name" value="Glutaredoxin"/>
    <property type="match status" value="1"/>
</dbReference>
<comment type="similarity">
    <text evidence="1">Belongs to the SCO1/2 family.</text>
</comment>
<dbReference type="Proteomes" id="UP001224845">
    <property type="component" value="Unassembled WGS sequence"/>
</dbReference>
<evidence type="ECO:0000256" key="1">
    <source>
        <dbReference type="ARBA" id="ARBA00010996"/>
    </source>
</evidence>
<accession>A0AAW8E9X8</accession>
<organism evidence="7 8">
    <name type="scientific">Variovorax paradoxus</name>
    <dbReference type="NCBI Taxonomy" id="34073"/>
    <lineage>
        <taxon>Bacteria</taxon>
        <taxon>Pseudomonadati</taxon>
        <taxon>Pseudomonadota</taxon>
        <taxon>Betaproteobacteria</taxon>
        <taxon>Burkholderiales</taxon>
        <taxon>Comamonadaceae</taxon>
        <taxon>Variovorax</taxon>
    </lineage>
</organism>
<dbReference type="PANTHER" id="PTHR12151:SF25">
    <property type="entry name" value="LINALOOL DEHYDRATASE_ISOMERASE DOMAIN-CONTAINING PROTEIN"/>
    <property type="match status" value="1"/>
</dbReference>
<feature type="disulfide bond" description="Redox-active" evidence="4">
    <location>
        <begin position="66"/>
        <end position="70"/>
    </location>
</feature>
<dbReference type="AlphaFoldDB" id="A0AAW8E9X8"/>
<evidence type="ECO:0000313" key="7">
    <source>
        <dbReference type="EMBL" id="MDP9968976.1"/>
    </source>
</evidence>
<evidence type="ECO:0000256" key="4">
    <source>
        <dbReference type="PIRSR" id="PIRSR603782-2"/>
    </source>
</evidence>